<feature type="compositionally biased region" description="Basic and acidic residues" evidence="1">
    <location>
        <begin position="90"/>
        <end position="100"/>
    </location>
</feature>
<evidence type="ECO:0000313" key="3">
    <source>
        <dbReference type="EMBL" id="KJX95201.1"/>
    </source>
</evidence>
<dbReference type="EMBL" id="LAFY01004088">
    <property type="protein sequence ID" value="KJX95201.1"/>
    <property type="molecule type" value="Genomic_DNA"/>
</dbReference>
<dbReference type="AlphaFoldDB" id="A0A0F4GCT3"/>
<proteinExistence type="predicted"/>
<organism evidence="3 4">
    <name type="scientific">Zymoseptoria brevis</name>
    <dbReference type="NCBI Taxonomy" id="1047168"/>
    <lineage>
        <taxon>Eukaryota</taxon>
        <taxon>Fungi</taxon>
        <taxon>Dikarya</taxon>
        <taxon>Ascomycota</taxon>
        <taxon>Pezizomycotina</taxon>
        <taxon>Dothideomycetes</taxon>
        <taxon>Dothideomycetidae</taxon>
        <taxon>Mycosphaerellales</taxon>
        <taxon>Mycosphaerellaceae</taxon>
        <taxon>Zymoseptoria</taxon>
    </lineage>
</organism>
<name>A0A0F4GCT3_9PEZI</name>
<sequence length="109" mass="11183">MKFFTTTALVAAMAITNTAAAPVVADDAVAVGNLHDCDLDPAGCEGPDQVKVRREADSNDPSGSGGLTETKIKRAGGPHGCDPEDPGCEGPDKLKAKREADTDDPSGQF</sequence>
<dbReference type="OrthoDB" id="10414047at2759"/>
<feature type="chain" id="PRO_5002468684" evidence="2">
    <location>
        <begin position="21"/>
        <end position="109"/>
    </location>
</feature>
<keyword evidence="4" id="KW-1185">Reference proteome</keyword>
<evidence type="ECO:0000313" key="4">
    <source>
        <dbReference type="Proteomes" id="UP000033647"/>
    </source>
</evidence>
<dbReference type="Proteomes" id="UP000033647">
    <property type="component" value="Unassembled WGS sequence"/>
</dbReference>
<protein>
    <submittedName>
        <fullName evidence="3">Uncharacterized protein</fullName>
    </submittedName>
</protein>
<gene>
    <name evidence="3" type="ORF">TI39_contig4128g00028</name>
</gene>
<evidence type="ECO:0000256" key="2">
    <source>
        <dbReference type="SAM" id="SignalP"/>
    </source>
</evidence>
<comment type="caution">
    <text evidence="3">The sequence shown here is derived from an EMBL/GenBank/DDBJ whole genome shotgun (WGS) entry which is preliminary data.</text>
</comment>
<keyword evidence="2" id="KW-0732">Signal</keyword>
<accession>A0A0F4GCT3</accession>
<feature type="region of interest" description="Disordered" evidence="1">
    <location>
        <begin position="38"/>
        <end position="109"/>
    </location>
</feature>
<evidence type="ECO:0000256" key="1">
    <source>
        <dbReference type="SAM" id="MobiDB-lite"/>
    </source>
</evidence>
<reference evidence="3 4" key="1">
    <citation type="submission" date="2015-03" db="EMBL/GenBank/DDBJ databases">
        <title>RNA-seq based gene annotation and comparative genomics of four Zymoseptoria species reveal species-specific pathogenicity related genes and transposable element activity.</title>
        <authorList>
            <person name="Grandaubert J."/>
            <person name="Bhattacharyya A."/>
            <person name="Stukenbrock E.H."/>
        </authorList>
    </citation>
    <scope>NUCLEOTIDE SEQUENCE [LARGE SCALE GENOMIC DNA]</scope>
    <source>
        <strain evidence="3 4">Zb18110</strain>
    </source>
</reference>
<feature type="signal peptide" evidence="2">
    <location>
        <begin position="1"/>
        <end position="20"/>
    </location>
</feature>
<feature type="compositionally biased region" description="Basic and acidic residues" evidence="1">
    <location>
        <begin position="48"/>
        <end position="57"/>
    </location>
</feature>